<name>A0A6A6UEH9_9PEZI</name>
<dbReference type="Gene3D" id="3.30.430.10">
    <property type="entry name" value="Killer Toxin P4, subunit A"/>
    <property type="match status" value="1"/>
</dbReference>
<dbReference type="SUPFAM" id="SSF55221">
    <property type="entry name" value="Yeast killer toxins"/>
    <property type="match status" value="1"/>
</dbReference>
<keyword evidence="1" id="KW-0732">Signal</keyword>
<dbReference type="EMBL" id="MU004234">
    <property type="protein sequence ID" value="KAF2669833.1"/>
    <property type="molecule type" value="Genomic_DNA"/>
</dbReference>
<dbReference type="Pfam" id="PF09044">
    <property type="entry name" value="Kp4"/>
    <property type="match status" value="1"/>
</dbReference>
<dbReference type="Proteomes" id="UP000799302">
    <property type="component" value="Unassembled WGS sequence"/>
</dbReference>
<reference evidence="3" key="1">
    <citation type="journal article" date="2020" name="Stud. Mycol.">
        <title>101 Dothideomycetes genomes: a test case for predicting lifestyles and emergence of pathogens.</title>
        <authorList>
            <person name="Haridas S."/>
            <person name="Albert R."/>
            <person name="Binder M."/>
            <person name="Bloem J."/>
            <person name="Labutti K."/>
            <person name="Salamov A."/>
            <person name="Andreopoulos B."/>
            <person name="Baker S."/>
            <person name="Barry K."/>
            <person name="Bills G."/>
            <person name="Bluhm B."/>
            <person name="Cannon C."/>
            <person name="Castanera R."/>
            <person name="Culley D."/>
            <person name="Daum C."/>
            <person name="Ezra D."/>
            <person name="Gonzalez J."/>
            <person name="Henrissat B."/>
            <person name="Kuo A."/>
            <person name="Liang C."/>
            <person name="Lipzen A."/>
            <person name="Lutzoni F."/>
            <person name="Magnuson J."/>
            <person name="Mondo S."/>
            <person name="Nolan M."/>
            <person name="Ohm R."/>
            <person name="Pangilinan J."/>
            <person name="Park H.-J."/>
            <person name="Ramirez L."/>
            <person name="Alfaro M."/>
            <person name="Sun H."/>
            <person name="Tritt A."/>
            <person name="Yoshinaga Y."/>
            <person name="Zwiers L.-H."/>
            <person name="Turgeon B."/>
            <person name="Goodwin S."/>
            <person name="Spatafora J."/>
            <person name="Crous P."/>
            <person name="Grigoriev I."/>
        </authorList>
    </citation>
    <scope>NUCLEOTIDE SEQUENCE</scope>
    <source>
        <strain evidence="3">CBS 115976</strain>
    </source>
</reference>
<proteinExistence type="predicted"/>
<feature type="signal peptide" evidence="1">
    <location>
        <begin position="1"/>
        <end position="19"/>
    </location>
</feature>
<accession>A0A6A6UEH9</accession>
<keyword evidence="4" id="KW-1185">Reference proteome</keyword>
<organism evidence="3 4">
    <name type="scientific">Microthyrium microscopicum</name>
    <dbReference type="NCBI Taxonomy" id="703497"/>
    <lineage>
        <taxon>Eukaryota</taxon>
        <taxon>Fungi</taxon>
        <taxon>Dikarya</taxon>
        <taxon>Ascomycota</taxon>
        <taxon>Pezizomycotina</taxon>
        <taxon>Dothideomycetes</taxon>
        <taxon>Dothideomycetes incertae sedis</taxon>
        <taxon>Microthyriales</taxon>
        <taxon>Microthyriaceae</taxon>
        <taxon>Microthyrium</taxon>
    </lineage>
</organism>
<evidence type="ECO:0000259" key="2">
    <source>
        <dbReference type="Pfam" id="PF09044"/>
    </source>
</evidence>
<dbReference type="AlphaFoldDB" id="A0A6A6UEH9"/>
<dbReference type="InterPro" id="IPR015131">
    <property type="entry name" value="Killer_tox_Kp4"/>
</dbReference>
<gene>
    <name evidence="3" type="ORF">BT63DRAFT_478071</name>
</gene>
<evidence type="ECO:0000313" key="4">
    <source>
        <dbReference type="Proteomes" id="UP000799302"/>
    </source>
</evidence>
<dbReference type="InterPro" id="IPR011329">
    <property type="entry name" value="Killer_tox_Kp4/SMK"/>
</dbReference>
<dbReference type="OrthoDB" id="4177994at2759"/>
<dbReference type="GO" id="GO:0005576">
    <property type="term" value="C:extracellular region"/>
    <property type="evidence" value="ECO:0007669"/>
    <property type="project" value="InterPro"/>
</dbReference>
<evidence type="ECO:0000313" key="3">
    <source>
        <dbReference type="EMBL" id="KAF2669833.1"/>
    </source>
</evidence>
<feature type="domain" description="Killer toxin Kp4" evidence="2">
    <location>
        <begin position="9"/>
        <end position="126"/>
    </location>
</feature>
<protein>
    <submittedName>
        <fullName evidence="3">Killer toxin</fullName>
    </submittedName>
</protein>
<sequence>MHFTTPVLAILLSSSLTSALGINCKGSGTCTLCSVGLDELSGLINSDLSDSKKFVNGDKVACIGCRHVVGGLCAIVQNIGGGNVEGLVVKQKVSDLLSHGCKGCGSCPVFPGNDVSTGEITVNYVKNHCGTKIC</sequence>
<feature type="chain" id="PRO_5025484065" evidence="1">
    <location>
        <begin position="20"/>
        <end position="134"/>
    </location>
</feature>
<evidence type="ECO:0000256" key="1">
    <source>
        <dbReference type="SAM" id="SignalP"/>
    </source>
</evidence>